<evidence type="ECO:0000313" key="3">
    <source>
        <dbReference type="EMBL" id="PWN22212.1"/>
    </source>
</evidence>
<dbReference type="Proteomes" id="UP000245942">
    <property type="component" value="Unassembled WGS sequence"/>
</dbReference>
<name>A0A316UAM1_9BASI</name>
<dbReference type="SUPFAM" id="SSF56112">
    <property type="entry name" value="Protein kinase-like (PK-like)"/>
    <property type="match status" value="1"/>
</dbReference>
<accession>A0A316UAM1</accession>
<dbReference type="AlphaFoldDB" id="A0A316UAM1"/>
<dbReference type="Gene3D" id="3.90.1200.10">
    <property type="match status" value="1"/>
</dbReference>
<gene>
    <name evidence="3" type="ORF">BCV69DRAFT_234430</name>
</gene>
<feature type="non-terminal residue" evidence="3">
    <location>
        <position position="1"/>
    </location>
</feature>
<comment type="catalytic activity">
    <reaction evidence="2">
        <text>N(6)-D-ribulosyl-L-lysyl-[protein] + ATP = N(6)-(3-O-phospho-D-ribulosyl)-L-lysyl-[protein] + ADP + H(+)</text>
        <dbReference type="Rhea" id="RHEA:48432"/>
        <dbReference type="Rhea" id="RHEA-COMP:12103"/>
        <dbReference type="Rhea" id="RHEA-COMP:12104"/>
        <dbReference type="ChEBI" id="CHEBI:15378"/>
        <dbReference type="ChEBI" id="CHEBI:30616"/>
        <dbReference type="ChEBI" id="CHEBI:90418"/>
        <dbReference type="ChEBI" id="CHEBI:90420"/>
        <dbReference type="ChEBI" id="CHEBI:456216"/>
        <dbReference type="EC" id="2.7.1.172"/>
    </reaction>
    <physiologicalReaction direction="left-to-right" evidence="2">
        <dbReference type="Rhea" id="RHEA:48433"/>
    </physiologicalReaction>
</comment>
<sequence>AIDPSLLSALKTACPYLGGTFESSSSNRLLATSHDPPRLLFAKCTTPVAQVLGEAASLSAMDKACSAAGLDVDRGEGLVPKVHTYGKTEDGSKAYLCTDYLDFSGSLSSSAQRTLGKKLALMHSHGTSPNGKFGFDVPTHCGDTEQDNTWTESWSDFWANRRIGEMVKRINSSYGGDSKLTELEKEMREHVYPLLLDTLKDIKPAILHGDLWSGNAGQASKTGEPVIFDP</sequence>
<dbReference type="STRING" id="1684307.A0A316UAM1"/>
<dbReference type="PANTHER" id="PTHR12149">
    <property type="entry name" value="FRUCTOSAMINE 3 KINASE-RELATED PROTEIN"/>
    <property type="match status" value="1"/>
</dbReference>
<dbReference type="InterPro" id="IPR011009">
    <property type="entry name" value="Kinase-like_dom_sf"/>
</dbReference>
<feature type="non-terminal residue" evidence="3">
    <location>
        <position position="230"/>
    </location>
</feature>
<evidence type="ECO:0000256" key="2">
    <source>
        <dbReference type="ARBA" id="ARBA00048655"/>
    </source>
</evidence>
<proteinExistence type="predicted"/>
<dbReference type="EC" id="2.7.1.172" evidence="1"/>
<dbReference type="GeneID" id="37011614"/>
<dbReference type="OrthoDB" id="5772781at2759"/>
<dbReference type="RefSeq" id="XP_025349372.1">
    <property type="nucleotide sequence ID" value="XM_025489880.1"/>
</dbReference>
<dbReference type="InterPro" id="IPR016477">
    <property type="entry name" value="Fructo-/Ketosamine-3-kinase"/>
</dbReference>
<dbReference type="GO" id="GO:0102193">
    <property type="term" value="F:protein-ribulosamine 3-kinase activity"/>
    <property type="evidence" value="ECO:0007669"/>
    <property type="project" value="UniProtKB-EC"/>
</dbReference>
<evidence type="ECO:0000256" key="1">
    <source>
        <dbReference type="ARBA" id="ARBA00011961"/>
    </source>
</evidence>
<dbReference type="Pfam" id="PF03881">
    <property type="entry name" value="Fructosamin_kin"/>
    <property type="match status" value="1"/>
</dbReference>
<protein>
    <recommendedName>
        <fullName evidence="1">protein-ribulosamine 3-kinase</fullName>
        <ecNumber evidence="1">2.7.1.172</ecNumber>
    </recommendedName>
</protein>
<evidence type="ECO:0000313" key="4">
    <source>
        <dbReference type="Proteomes" id="UP000245942"/>
    </source>
</evidence>
<dbReference type="EMBL" id="KZ819323">
    <property type="protein sequence ID" value="PWN22212.1"/>
    <property type="molecule type" value="Genomic_DNA"/>
</dbReference>
<keyword evidence="4" id="KW-1185">Reference proteome</keyword>
<organism evidence="3 4">
    <name type="scientific">Pseudomicrostroma glucosiphilum</name>
    <dbReference type="NCBI Taxonomy" id="1684307"/>
    <lineage>
        <taxon>Eukaryota</taxon>
        <taxon>Fungi</taxon>
        <taxon>Dikarya</taxon>
        <taxon>Basidiomycota</taxon>
        <taxon>Ustilaginomycotina</taxon>
        <taxon>Exobasidiomycetes</taxon>
        <taxon>Microstromatales</taxon>
        <taxon>Microstromatales incertae sedis</taxon>
        <taxon>Pseudomicrostroma</taxon>
    </lineage>
</organism>
<dbReference type="PANTHER" id="PTHR12149:SF8">
    <property type="entry name" value="PROTEIN-RIBULOSAMINE 3-KINASE"/>
    <property type="match status" value="1"/>
</dbReference>
<reference evidence="3 4" key="1">
    <citation type="journal article" date="2018" name="Mol. Biol. Evol.">
        <title>Broad Genomic Sampling Reveals a Smut Pathogenic Ancestry of the Fungal Clade Ustilaginomycotina.</title>
        <authorList>
            <person name="Kijpornyongpan T."/>
            <person name="Mondo S.J."/>
            <person name="Barry K."/>
            <person name="Sandor L."/>
            <person name="Lee J."/>
            <person name="Lipzen A."/>
            <person name="Pangilinan J."/>
            <person name="LaButti K."/>
            <person name="Hainaut M."/>
            <person name="Henrissat B."/>
            <person name="Grigoriev I.V."/>
            <person name="Spatafora J.W."/>
            <person name="Aime M.C."/>
        </authorList>
    </citation>
    <scope>NUCLEOTIDE SEQUENCE [LARGE SCALE GENOMIC DNA]</scope>
    <source>
        <strain evidence="3 4">MCA 4718</strain>
    </source>
</reference>